<proteinExistence type="predicted"/>
<feature type="domain" description="MIR" evidence="2">
    <location>
        <begin position="56"/>
        <end position="110"/>
    </location>
</feature>
<dbReference type="PANTHER" id="PTHR46809">
    <property type="entry name" value="STROMAL CELL-DERIVED FACTOR 2-LIKE PROTEIN"/>
    <property type="match status" value="1"/>
</dbReference>
<organism evidence="3 4">
    <name type="scientific">Rhizophagus irregularis</name>
    <dbReference type="NCBI Taxonomy" id="588596"/>
    <lineage>
        <taxon>Eukaryota</taxon>
        <taxon>Fungi</taxon>
        <taxon>Fungi incertae sedis</taxon>
        <taxon>Mucoromycota</taxon>
        <taxon>Glomeromycotina</taxon>
        <taxon>Glomeromycetes</taxon>
        <taxon>Glomerales</taxon>
        <taxon>Glomeraceae</taxon>
        <taxon>Rhizophagus</taxon>
    </lineage>
</organism>
<dbReference type="EMBL" id="CAGKOT010000010">
    <property type="protein sequence ID" value="CAB5355777.1"/>
    <property type="molecule type" value="Genomic_DNA"/>
</dbReference>
<evidence type="ECO:0000259" key="2">
    <source>
        <dbReference type="PROSITE" id="PS50919"/>
    </source>
</evidence>
<dbReference type="AlphaFoldDB" id="A0A915YZ57"/>
<comment type="caution">
    <text evidence="3">The sequence shown here is derived from an EMBL/GenBank/DDBJ whole genome shotgun (WGS) entry which is preliminary data.</text>
</comment>
<protein>
    <recommendedName>
        <fullName evidence="2">MIR domain-containing protein</fullName>
    </recommendedName>
</protein>
<dbReference type="SMART" id="SM00472">
    <property type="entry name" value="MIR"/>
    <property type="match status" value="2"/>
</dbReference>
<accession>A0A915YZ57</accession>
<sequence>MIHSTININNNNGNNDNNNNNNNNEIEEINTLDSLSNALKSHITFQILKDTFNEYSKLIKYGNFVSLKHITTGKYLTTDDKKYLTGSRGQIVFSTDALPEANAIWKINYPFGSQPKANNEIVSYGDTISLQNKLGKMLWAYPNYKSPTSGHVEVSCYSMNQYNNWMIEPNISNISTKKNSNEEKRYLKSEDKIVIWCIELVEH</sequence>
<dbReference type="Proteomes" id="UP000684084">
    <property type="component" value="Unassembled WGS sequence"/>
</dbReference>
<evidence type="ECO:0000313" key="4">
    <source>
        <dbReference type="Proteomes" id="UP000684084"/>
    </source>
</evidence>
<dbReference type="PANTHER" id="PTHR46809:SF2">
    <property type="entry name" value="GH21273P"/>
    <property type="match status" value="1"/>
</dbReference>
<evidence type="ECO:0000256" key="1">
    <source>
        <dbReference type="SAM" id="MobiDB-lite"/>
    </source>
</evidence>
<feature type="region of interest" description="Disordered" evidence="1">
    <location>
        <begin position="1"/>
        <end position="24"/>
    </location>
</feature>
<gene>
    <name evidence="3" type="ORF">CHRIB12_LOCUS6183</name>
</gene>
<reference evidence="3" key="1">
    <citation type="submission" date="2020-05" db="EMBL/GenBank/DDBJ databases">
        <authorList>
            <person name="Rincon C."/>
            <person name="Sanders R I."/>
            <person name="Robbins C."/>
            <person name="Chaturvedi A."/>
        </authorList>
    </citation>
    <scope>NUCLEOTIDE SEQUENCE</scope>
    <source>
        <strain evidence="3">CHB12</strain>
    </source>
</reference>
<dbReference type="InterPro" id="IPR016093">
    <property type="entry name" value="MIR_motif"/>
</dbReference>
<name>A0A915YZ57_9GLOM</name>
<evidence type="ECO:0000313" key="3">
    <source>
        <dbReference type="EMBL" id="CAB5355777.1"/>
    </source>
</evidence>
<dbReference type="PROSITE" id="PS50919">
    <property type="entry name" value="MIR"/>
    <property type="match status" value="1"/>
</dbReference>
<dbReference type="OrthoDB" id="5588846at2759"/>